<gene>
    <name evidence="1" type="ORF">ATANTOWER_030422</name>
</gene>
<name>A0ABU7BAB3_9TELE</name>
<keyword evidence="2" id="KW-1185">Reference proteome</keyword>
<comment type="caution">
    <text evidence="1">The sequence shown here is derived from an EMBL/GenBank/DDBJ whole genome shotgun (WGS) entry which is preliminary data.</text>
</comment>
<reference evidence="1 2" key="1">
    <citation type="submission" date="2021-07" db="EMBL/GenBank/DDBJ databases">
        <authorList>
            <person name="Palmer J.M."/>
        </authorList>
    </citation>
    <scope>NUCLEOTIDE SEQUENCE [LARGE SCALE GENOMIC DNA]</scope>
    <source>
        <strain evidence="1 2">AT_MEX2019</strain>
        <tissue evidence="1">Muscle</tissue>
    </source>
</reference>
<sequence length="108" mass="12046">MAVGFMEDTWERMKTFNANDEETEYESSVFPLHHLTSAPSSLSLALPPLPPRAIFLHRQIPGNHSVVWKQRAQAPLTQTHCYKSTLFLNVGVSSPNLDPHSFLSTSGP</sequence>
<organism evidence="1 2">
    <name type="scientific">Ataeniobius toweri</name>
    <dbReference type="NCBI Taxonomy" id="208326"/>
    <lineage>
        <taxon>Eukaryota</taxon>
        <taxon>Metazoa</taxon>
        <taxon>Chordata</taxon>
        <taxon>Craniata</taxon>
        <taxon>Vertebrata</taxon>
        <taxon>Euteleostomi</taxon>
        <taxon>Actinopterygii</taxon>
        <taxon>Neopterygii</taxon>
        <taxon>Teleostei</taxon>
        <taxon>Neoteleostei</taxon>
        <taxon>Acanthomorphata</taxon>
        <taxon>Ovalentaria</taxon>
        <taxon>Atherinomorphae</taxon>
        <taxon>Cyprinodontiformes</taxon>
        <taxon>Goodeidae</taxon>
        <taxon>Ataeniobius</taxon>
    </lineage>
</organism>
<evidence type="ECO:0000313" key="1">
    <source>
        <dbReference type="EMBL" id="MED6247376.1"/>
    </source>
</evidence>
<protein>
    <submittedName>
        <fullName evidence="1">Uncharacterized protein</fullName>
    </submittedName>
</protein>
<dbReference type="Proteomes" id="UP001345963">
    <property type="component" value="Unassembled WGS sequence"/>
</dbReference>
<dbReference type="EMBL" id="JAHUTI010049255">
    <property type="protein sequence ID" value="MED6247376.1"/>
    <property type="molecule type" value="Genomic_DNA"/>
</dbReference>
<evidence type="ECO:0000313" key="2">
    <source>
        <dbReference type="Proteomes" id="UP001345963"/>
    </source>
</evidence>
<proteinExistence type="predicted"/>
<accession>A0ABU7BAB3</accession>